<comment type="caution">
    <text evidence="1">The sequence shown here is derived from an EMBL/GenBank/DDBJ whole genome shotgun (WGS) entry which is preliminary data.</text>
</comment>
<evidence type="ECO:0000313" key="2">
    <source>
        <dbReference type="Proteomes" id="UP000030146"/>
    </source>
</evidence>
<keyword evidence="2" id="KW-1185">Reference proteome</keyword>
<name>A0A0A2FR15_9PORP</name>
<reference evidence="1 2" key="1">
    <citation type="submission" date="2014-08" db="EMBL/GenBank/DDBJ databases">
        <title>Porphyromonas gulae strain:COT-052_OH3439 Genome sequencing.</title>
        <authorList>
            <person name="Wallis C."/>
            <person name="Deusch O."/>
            <person name="O'Flynn C."/>
            <person name="Davis I."/>
            <person name="Jospin G."/>
            <person name="Darling A.E."/>
            <person name="Coil D.A."/>
            <person name="Alexiev A."/>
            <person name="Horsfall A."/>
            <person name="Kirkwood N."/>
            <person name="Harris S."/>
            <person name="Eisen J.A."/>
        </authorList>
    </citation>
    <scope>NUCLEOTIDE SEQUENCE [LARGE SCALE GENOMIC DNA]</scope>
    <source>
        <strain evidence="2">COT-052 OH3439</strain>
    </source>
</reference>
<dbReference type="Proteomes" id="UP000030146">
    <property type="component" value="Unassembled WGS sequence"/>
</dbReference>
<accession>A0A0A2FR15</accession>
<evidence type="ECO:0000313" key="1">
    <source>
        <dbReference type="EMBL" id="KGN90699.1"/>
    </source>
</evidence>
<gene>
    <name evidence="1" type="ORF">HR15_03225</name>
</gene>
<organism evidence="1 2">
    <name type="scientific">Porphyromonas gulae</name>
    <dbReference type="NCBI Taxonomy" id="111105"/>
    <lineage>
        <taxon>Bacteria</taxon>
        <taxon>Pseudomonadati</taxon>
        <taxon>Bacteroidota</taxon>
        <taxon>Bacteroidia</taxon>
        <taxon>Bacteroidales</taxon>
        <taxon>Porphyromonadaceae</taxon>
        <taxon>Porphyromonas</taxon>
    </lineage>
</organism>
<dbReference type="GeneID" id="94550719"/>
<protein>
    <submittedName>
        <fullName evidence="1">Uncharacterized protein</fullName>
    </submittedName>
</protein>
<dbReference type="AlphaFoldDB" id="A0A0A2FR15"/>
<proteinExistence type="predicted"/>
<dbReference type="RefSeq" id="WP_012457825.1">
    <property type="nucleotide sequence ID" value="NZ_JRAK01000053.1"/>
</dbReference>
<sequence length="100" mass="12099">MANICTNLFFCSTENKENLKTVENYMTDTFGEGWYCYCSDEQMVEGEFESKWSFPENFFERITTELSHDKTLYMRILSYEFGNEYASFRVYRDGEWDIKF</sequence>
<dbReference type="EMBL" id="JRAK01000053">
    <property type="protein sequence ID" value="KGN90699.1"/>
    <property type="molecule type" value="Genomic_DNA"/>
</dbReference>